<dbReference type="InterPro" id="IPR037175">
    <property type="entry name" value="KFase_sf"/>
</dbReference>
<evidence type="ECO:0000313" key="3">
    <source>
        <dbReference type="Proteomes" id="UP000539473"/>
    </source>
</evidence>
<accession>A0A7W8NQG6</accession>
<evidence type="ECO:0000313" key="4">
    <source>
        <dbReference type="Proteomes" id="UP000619376"/>
    </source>
</evidence>
<dbReference type="PANTHER" id="PTHR31118:SF12">
    <property type="entry name" value="CYCLASE-LIKE PROTEIN 2"/>
    <property type="match status" value="1"/>
</dbReference>
<dbReference type="RefSeq" id="WP_184111746.1">
    <property type="nucleotide sequence ID" value="NZ_BNAJ01000005.1"/>
</dbReference>
<reference evidence="1" key="4">
    <citation type="submission" date="2024-05" db="EMBL/GenBank/DDBJ databases">
        <authorList>
            <person name="Sun Q."/>
            <person name="Zhou Y."/>
        </authorList>
    </citation>
    <scope>NUCLEOTIDE SEQUENCE</scope>
    <source>
        <strain evidence="1">CGMCC 1.18437</strain>
    </source>
</reference>
<evidence type="ECO:0000313" key="1">
    <source>
        <dbReference type="EMBL" id="GHF45259.1"/>
    </source>
</evidence>
<dbReference type="Proteomes" id="UP000619376">
    <property type="component" value="Unassembled WGS sequence"/>
</dbReference>
<dbReference type="PANTHER" id="PTHR31118">
    <property type="entry name" value="CYCLASE-LIKE PROTEIN 2"/>
    <property type="match status" value="1"/>
</dbReference>
<reference evidence="2 3" key="3">
    <citation type="submission" date="2020-08" db="EMBL/GenBank/DDBJ databases">
        <title>Genomic Encyclopedia of Type Strains, Phase IV (KMG-IV): sequencing the most valuable type-strain genomes for metagenomic binning, comparative biology and taxonomic classification.</title>
        <authorList>
            <person name="Goeker M."/>
        </authorList>
    </citation>
    <scope>NUCLEOTIDE SEQUENCE [LARGE SCALE GENOMIC DNA]</scope>
    <source>
        <strain evidence="2 3">DSM 27521</strain>
    </source>
</reference>
<protein>
    <submittedName>
        <fullName evidence="2">Kynurenine formamidase</fullName>
    </submittedName>
</protein>
<gene>
    <name evidence="1" type="ORF">GCM10017781_22040</name>
    <name evidence="2" type="ORF">HNQ07_002239</name>
</gene>
<name>A0A7W8NQG6_9DEIO</name>
<proteinExistence type="predicted"/>
<comment type="caution">
    <text evidence="2">The sequence shown here is derived from an EMBL/GenBank/DDBJ whole genome shotgun (WGS) entry which is preliminary data.</text>
</comment>
<dbReference type="Proteomes" id="UP000539473">
    <property type="component" value="Unassembled WGS sequence"/>
</dbReference>
<dbReference type="EMBL" id="BNAJ01000005">
    <property type="protein sequence ID" value="GHF45259.1"/>
    <property type="molecule type" value="Genomic_DNA"/>
</dbReference>
<dbReference type="AlphaFoldDB" id="A0A7W8NQG6"/>
<dbReference type="Gene3D" id="3.50.30.50">
    <property type="entry name" value="Putative cyclase"/>
    <property type="match status" value="1"/>
</dbReference>
<dbReference type="InterPro" id="IPR007325">
    <property type="entry name" value="KFase/CYL"/>
</dbReference>
<dbReference type="GO" id="GO:0004061">
    <property type="term" value="F:arylformamidase activity"/>
    <property type="evidence" value="ECO:0007669"/>
    <property type="project" value="InterPro"/>
</dbReference>
<dbReference type="GO" id="GO:0019441">
    <property type="term" value="P:L-tryptophan catabolic process to kynurenine"/>
    <property type="evidence" value="ECO:0007669"/>
    <property type="project" value="InterPro"/>
</dbReference>
<sequence length="253" mass="27603">MPATIIDLSLPIQDTPEGVPAFQRVTIERTTNAQGGEDIEKNFGVPRERLRRGEGWAVETFTTFGTHSSTHVDAPLHYNSVIQGEPAQSIDELPLEWFIAPGMKLDFRHKADGDVITLAEVQAELARIGHTLQARDIVLMHTGRDDFAGQADYWLRGPGVSAEATVWLYGQGVRVMGIDAWGWDAPLHLQAQAAQATEQPGVFWAAHQVDLPYSQIERLCNLGALPPSGFTVSALPLRLVRGSAAPARVVALL</sequence>
<evidence type="ECO:0000313" key="2">
    <source>
        <dbReference type="EMBL" id="MBB5376775.1"/>
    </source>
</evidence>
<organism evidence="2 3">
    <name type="scientific">Deinococcus metalli</name>
    <dbReference type="NCBI Taxonomy" id="1141878"/>
    <lineage>
        <taxon>Bacteria</taxon>
        <taxon>Thermotogati</taxon>
        <taxon>Deinococcota</taxon>
        <taxon>Deinococci</taxon>
        <taxon>Deinococcales</taxon>
        <taxon>Deinococcaceae</taxon>
        <taxon>Deinococcus</taxon>
    </lineage>
</organism>
<dbReference type="Pfam" id="PF04199">
    <property type="entry name" value="Cyclase"/>
    <property type="match status" value="1"/>
</dbReference>
<keyword evidence="4" id="KW-1185">Reference proteome</keyword>
<dbReference type="EMBL" id="JACHFK010000005">
    <property type="protein sequence ID" value="MBB5376775.1"/>
    <property type="molecule type" value="Genomic_DNA"/>
</dbReference>
<reference evidence="4" key="2">
    <citation type="journal article" date="2019" name="Int. J. Syst. Evol. Microbiol.">
        <title>The Global Catalogue of Microorganisms (GCM) 10K type strain sequencing project: providing services to taxonomists for standard genome sequencing and annotation.</title>
        <authorList>
            <consortium name="The Broad Institute Genomics Platform"/>
            <consortium name="The Broad Institute Genome Sequencing Center for Infectious Disease"/>
            <person name="Wu L."/>
            <person name="Ma J."/>
        </authorList>
    </citation>
    <scope>NUCLEOTIDE SEQUENCE [LARGE SCALE GENOMIC DNA]</scope>
    <source>
        <strain evidence="4">CGMCC 1.18437</strain>
    </source>
</reference>
<dbReference type="SUPFAM" id="SSF102198">
    <property type="entry name" value="Putative cyclase"/>
    <property type="match status" value="1"/>
</dbReference>
<reference evidence="1" key="1">
    <citation type="journal article" date="2014" name="Int. J. Syst. Evol. Microbiol.">
        <title>Complete genome of a new Firmicutes species belonging to the dominant human colonic microbiota ('Ruminococcus bicirculans') reveals two chromosomes and a selective capacity to utilize plant glucans.</title>
        <authorList>
            <consortium name="NISC Comparative Sequencing Program"/>
            <person name="Wegmann U."/>
            <person name="Louis P."/>
            <person name="Goesmann A."/>
            <person name="Henrissat B."/>
            <person name="Duncan S.H."/>
            <person name="Flint H.J."/>
        </authorList>
    </citation>
    <scope>NUCLEOTIDE SEQUENCE</scope>
    <source>
        <strain evidence="1">CGMCC 1.18437</strain>
    </source>
</reference>